<evidence type="ECO:0000313" key="2">
    <source>
        <dbReference type="Proteomes" id="UP000198131"/>
    </source>
</evidence>
<dbReference type="Proteomes" id="UP000198131">
    <property type="component" value="Unassembled WGS sequence"/>
</dbReference>
<evidence type="ECO:0000313" key="1">
    <source>
        <dbReference type="EMBL" id="SNC62271.1"/>
    </source>
</evidence>
<gene>
    <name evidence="1" type="ORF">SAMN06265337_0637</name>
</gene>
<keyword evidence="2" id="KW-1185">Reference proteome</keyword>
<proteinExistence type="predicted"/>
<protein>
    <submittedName>
        <fullName evidence="1">Uncharacterized protein</fullName>
    </submittedName>
</protein>
<reference evidence="2" key="1">
    <citation type="submission" date="2017-06" db="EMBL/GenBank/DDBJ databases">
        <authorList>
            <person name="Varghese N."/>
            <person name="Submissions S."/>
        </authorList>
    </citation>
    <scope>NUCLEOTIDE SEQUENCE [LARGE SCALE GENOMIC DNA]</scope>
    <source>
        <strain evidence="2">DSM 11116</strain>
    </source>
</reference>
<dbReference type="EMBL" id="FYEW01000001">
    <property type="protein sequence ID" value="SNC62271.1"/>
    <property type="molecule type" value="Genomic_DNA"/>
</dbReference>
<dbReference type="RefSeq" id="WP_088841957.1">
    <property type="nucleotide sequence ID" value="NZ_FYEW01000001.1"/>
</dbReference>
<sequence>MTDTDQQPHFSEANGGTVFMAQQIWLNEDTNQVESCIGAWEWEQASGVTSAVEPAQYPEEQYPVCSVFWCGRSLHIRADFNQVLKAYLRYKKRFGGQYIRLLAN</sequence>
<dbReference type="OrthoDB" id="883445at2"/>
<accession>A0A212T8V5</accession>
<dbReference type="AlphaFoldDB" id="A0A212T8V5"/>
<organism evidence="1 2">
    <name type="scientific">Hymenobacter gelipurpurascens</name>
    <dbReference type="NCBI Taxonomy" id="89968"/>
    <lineage>
        <taxon>Bacteria</taxon>
        <taxon>Pseudomonadati</taxon>
        <taxon>Bacteroidota</taxon>
        <taxon>Cytophagia</taxon>
        <taxon>Cytophagales</taxon>
        <taxon>Hymenobacteraceae</taxon>
        <taxon>Hymenobacter</taxon>
    </lineage>
</organism>
<name>A0A212T8V5_9BACT</name>